<dbReference type="EMBL" id="LAZR01048798">
    <property type="protein sequence ID" value="KKK91110.1"/>
    <property type="molecule type" value="Genomic_DNA"/>
</dbReference>
<protein>
    <submittedName>
        <fullName evidence="1">Uncharacterized protein</fullName>
    </submittedName>
</protein>
<evidence type="ECO:0000313" key="1">
    <source>
        <dbReference type="EMBL" id="KKK91110.1"/>
    </source>
</evidence>
<sequence>MEYLEQNDFSKKESKNSEQNLRTLFEKYVPAAIIKRYLDSAEVTKLFHTFPIVMSQDVWKALALHPHYSFITSLGKQKIRGKEQELEAFGFNSSIKSTPPRVQTVGDFLPLQGVGEKCSI</sequence>
<name>A0A0F8ZZ25_9ZZZZ</name>
<proteinExistence type="predicted"/>
<dbReference type="AlphaFoldDB" id="A0A0F8ZZ25"/>
<comment type="caution">
    <text evidence="1">The sequence shown here is derived from an EMBL/GenBank/DDBJ whole genome shotgun (WGS) entry which is preliminary data.</text>
</comment>
<reference evidence="1" key="1">
    <citation type="journal article" date="2015" name="Nature">
        <title>Complex archaea that bridge the gap between prokaryotes and eukaryotes.</title>
        <authorList>
            <person name="Spang A."/>
            <person name="Saw J.H."/>
            <person name="Jorgensen S.L."/>
            <person name="Zaremba-Niedzwiedzka K."/>
            <person name="Martijn J."/>
            <person name="Lind A.E."/>
            <person name="van Eijk R."/>
            <person name="Schleper C."/>
            <person name="Guy L."/>
            <person name="Ettema T.J."/>
        </authorList>
    </citation>
    <scope>NUCLEOTIDE SEQUENCE</scope>
</reference>
<gene>
    <name evidence="1" type="ORF">LCGC14_2716240</name>
</gene>
<organism evidence="1">
    <name type="scientific">marine sediment metagenome</name>
    <dbReference type="NCBI Taxonomy" id="412755"/>
    <lineage>
        <taxon>unclassified sequences</taxon>
        <taxon>metagenomes</taxon>
        <taxon>ecological metagenomes</taxon>
    </lineage>
</organism>
<accession>A0A0F8ZZ25</accession>